<dbReference type="InterPro" id="IPR039424">
    <property type="entry name" value="SBP_5"/>
</dbReference>
<evidence type="ECO:0000256" key="2">
    <source>
        <dbReference type="ARBA" id="ARBA00005695"/>
    </source>
</evidence>
<evidence type="ECO:0000256" key="1">
    <source>
        <dbReference type="ARBA" id="ARBA00004418"/>
    </source>
</evidence>
<dbReference type="InterPro" id="IPR000914">
    <property type="entry name" value="SBP_5_dom"/>
</dbReference>
<dbReference type="EMBL" id="JBHRSK010000014">
    <property type="protein sequence ID" value="MFC2969567.1"/>
    <property type="molecule type" value="Genomic_DNA"/>
</dbReference>
<dbReference type="InterPro" id="IPR006311">
    <property type="entry name" value="TAT_signal"/>
</dbReference>
<evidence type="ECO:0000259" key="3">
    <source>
        <dbReference type="Pfam" id="PF00496"/>
    </source>
</evidence>
<evidence type="ECO:0000313" key="4">
    <source>
        <dbReference type="EMBL" id="MFC2969567.1"/>
    </source>
</evidence>
<dbReference type="Gene3D" id="3.40.190.10">
    <property type="entry name" value="Periplasmic binding protein-like II"/>
    <property type="match status" value="1"/>
</dbReference>
<name>A0ABV7ALE0_9RHOB</name>
<dbReference type="PIRSF" id="PIRSF002741">
    <property type="entry name" value="MppA"/>
    <property type="match status" value="1"/>
</dbReference>
<comment type="caution">
    <text evidence="4">The sequence shown here is derived from an EMBL/GenBank/DDBJ whole genome shotgun (WGS) entry which is preliminary data.</text>
</comment>
<dbReference type="PANTHER" id="PTHR30290">
    <property type="entry name" value="PERIPLASMIC BINDING COMPONENT OF ABC TRANSPORTER"/>
    <property type="match status" value="1"/>
</dbReference>
<sequence length="528" mass="58169">MNDELRYLMARTVAGRHSRRAFLGRAAAFGVTATMANTMLAGAARAATPKQGGTLKMGLGGGQSTDSLDPALAASQVPFMYLMTTSDRLTDVAPDGSILNRLAEEISSSPDAKTWTFKIRKGVQFHNGKTLTPDDVLKTMQRHSDKDSKSGALGIMKGIESMKVDGDNFVVTLVTPNADLPYLMSDYHLAIQPGGGIDKPNAGIFTGPYKWTSNEPGVRYVMDKFENYWDSERGHYDQIQMIVINDATARNAALQSGQVQMVNGVEPRVAGLLKRAPNVTVAASSGRGFYCFNMFCDTAPFDNNDLRLALKYAIDREELVNKILAGYGSVGNDMPVNASYPLFDSTIPQRTYDPDKAKFHFKKSGYDGEVLVRTADGAFAGAVDATQLFQQSAAKAGIKLTIKREPNDGYWSEVWNKKPFSASYWGGRPTQDQMYSTAYISSADWNDTNYKNPKFDKLILDARGELDKAKRKEMYREAGMMIRDTGGLINPMFNQFINAYDKNKVVGWTDNPNQDMMNGLAGVLCWQA</sequence>
<dbReference type="SUPFAM" id="SSF53850">
    <property type="entry name" value="Periplasmic binding protein-like II"/>
    <property type="match status" value="1"/>
</dbReference>
<feature type="domain" description="Solute-binding protein family 5" evidence="3">
    <location>
        <begin position="100"/>
        <end position="446"/>
    </location>
</feature>
<organism evidence="4 5">
    <name type="scientific">Acidimangrovimonas pyrenivorans</name>
    <dbReference type="NCBI Taxonomy" id="2030798"/>
    <lineage>
        <taxon>Bacteria</taxon>
        <taxon>Pseudomonadati</taxon>
        <taxon>Pseudomonadota</taxon>
        <taxon>Alphaproteobacteria</taxon>
        <taxon>Rhodobacterales</taxon>
        <taxon>Paracoccaceae</taxon>
        <taxon>Acidimangrovimonas</taxon>
    </lineage>
</organism>
<dbReference type="PROSITE" id="PS51318">
    <property type="entry name" value="TAT"/>
    <property type="match status" value="1"/>
</dbReference>
<gene>
    <name evidence="4" type="ORF">ACFOES_15815</name>
</gene>
<dbReference type="Proteomes" id="UP001595443">
    <property type="component" value="Unassembled WGS sequence"/>
</dbReference>
<accession>A0ABV7ALE0</accession>
<proteinExistence type="inferred from homology"/>
<evidence type="ECO:0000313" key="5">
    <source>
        <dbReference type="Proteomes" id="UP001595443"/>
    </source>
</evidence>
<keyword evidence="5" id="KW-1185">Reference proteome</keyword>
<dbReference type="InterPro" id="IPR030678">
    <property type="entry name" value="Peptide/Ni-bd"/>
</dbReference>
<dbReference type="RefSeq" id="WP_377834278.1">
    <property type="nucleotide sequence ID" value="NZ_JBHRSK010000014.1"/>
</dbReference>
<dbReference type="Gene3D" id="3.90.76.10">
    <property type="entry name" value="Dipeptide-binding Protein, Domain 1"/>
    <property type="match status" value="1"/>
</dbReference>
<comment type="subcellular location">
    <subcellularLocation>
        <location evidence="1">Periplasm</location>
    </subcellularLocation>
</comment>
<protein>
    <submittedName>
        <fullName evidence="4">ABC transporter substrate-binding protein</fullName>
    </submittedName>
</protein>
<dbReference type="Pfam" id="PF00496">
    <property type="entry name" value="SBP_bac_5"/>
    <property type="match status" value="1"/>
</dbReference>
<comment type="similarity">
    <text evidence="2">Belongs to the bacterial solute-binding protein 5 family.</text>
</comment>
<dbReference type="CDD" id="cd08503">
    <property type="entry name" value="PBP2_NikA_DppA_OppA_like_17"/>
    <property type="match status" value="1"/>
</dbReference>
<reference evidence="5" key="1">
    <citation type="journal article" date="2019" name="Int. J. Syst. Evol. Microbiol.">
        <title>The Global Catalogue of Microorganisms (GCM) 10K type strain sequencing project: providing services to taxonomists for standard genome sequencing and annotation.</title>
        <authorList>
            <consortium name="The Broad Institute Genomics Platform"/>
            <consortium name="The Broad Institute Genome Sequencing Center for Infectious Disease"/>
            <person name="Wu L."/>
            <person name="Ma J."/>
        </authorList>
    </citation>
    <scope>NUCLEOTIDE SEQUENCE [LARGE SCALE GENOMIC DNA]</scope>
    <source>
        <strain evidence="5">KCTC 62192</strain>
    </source>
</reference>
<dbReference type="Gene3D" id="3.10.105.10">
    <property type="entry name" value="Dipeptide-binding Protein, Domain 3"/>
    <property type="match status" value="1"/>
</dbReference>